<dbReference type="Gene3D" id="1.10.260.40">
    <property type="entry name" value="lambda repressor-like DNA-binding domains"/>
    <property type="match status" value="1"/>
</dbReference>
<evidence type="ECO:0000256" key="2">
    <source>
        <dbReference type="ARBA" id="ARBA00023125"/>
    </source>
</evidence>
<dbReference type="SUPFAM" id="SSF53822">
    <property type="entry name" value="Periplasmic binding protein-like I"/>
    <property type="match status" value="1"/>
</dbReference>
<evidence type="ECO:0000313" key="6">
    <source>
        <dbReference type="Proteomes" id="UP000252731"/>
    </source>
</evidence>
<dbReference type="EMBL" id="QNSF01000004">
    <property type="protein sequence ID" value="RBP94432.1"/>
    <property type="molecule type" value="Genomic_DNA"/>
</dbReference>
<evidence type="ECO:0000256" key="3">
    <source>
        <dbReference type="ARBA" id="ARBA00023163"/>
    </source>
</evidence>
<dbReference type="GO" id="GO:0000976">
    <property type="term" value="F:transcription cis-regulatory region binding"/>
    <property type="evidence" value="ECO:0007669"/>
    <property type="project" value="TreeGrafter"/>
</dbReference>
<organism evidence="5 6">
    <name type="scientific">Cytobacillus firmus</name>
    <name type="common">Bacillus firmus</name>
    <dbReference type="NCBI Taxonomy" id="1399"/>
    <lineage>
        <taxon>Bacteria</taxon>
        <taxon>Bacillati</taxon>
        <taxon>Bacillota</taxon>
        <taxon>Bacilli</taxon>
        <taxon>Bacillales</taxon>
        <taxon>Bacillaceae</taxon>
        <taxon>Cytobacillus</taxon>
    </lineage>
</organism>
<evidence type="ECO:0000313" key="5">
    <source>
        <dbReference type="EMBL" id="RBP94432.1"/>
    </source>
</evidence>
<proteinExistence type="predicted"/>
<dbReference type="Pfam" id="PF00356">
    <property type="entry name" value="LacI"/>
    <property type="match status" value="1"/>
</dbReference>
<dbReference type="AlphaFoldDB" id="A0A366JZD0"/>
<dbReference type="RefSeq" id="WP_113882220.1">
    <property type="nucleotide sequence ID" value="NZ_QNSF01000004.1"/>
</dbReference>
<dbReference type="PANTHER" id="PTHR30146">
    <property type="entry name" value="LACI-RELATED TRANSCRIPTIONAL REPRESSOR"/>
    <property type="match status" value="1"/>
</dbReference>
<feature type="domain" description="HTH lacI-type" evidence="4">
    <location>
        <begin position="3"/>
        <end position="57"/>
    </location>
</feature>
<reference evidence="5 6" key="1">
    <citation type="submission" date="2018-06" db="EMBL/GenBank/DDBJ databases">
        <title>Freshwater and sediment microbial communities from various areas in North America, analyzing microbe dynamics in response to fracking.</title>
        <authorList>
            <person name="Lamendella R."/>
        </authorList>
    </citation>
    <scope>NUCLEOTIDE SEQUENCE [LARGE SCALE GENOMIC DNA]</scope>
    <source>
        <strain evidence="5 6">14_TX</strain>
    </source>
</reference>
<dbReference type="InterPro" id="IPR010982">
    <property type="entry name" value="Lambda_DNA-bd_dom_sf"/>
</dbReference>
<dbReference type="PROSITE" id="PS00356">
    <property type="entry name" value="HTH_LACI_1"/>
    <property type="match status" value="1"/>
</dbReference>
<dbReference type="SUPFAM" id="SSF47413">
    <property type="entry name" value="lambda repressor-like DNA-binding domains"/>
    <property type="match status" value="1"/>
</dbReference>
<evidence type="ECO:0000256" key="1">
    <source>
        <dbReference type="ARBA" id="ARBA00023015"/>
    </source>
</evidence>
<sequence>MKVTIYDVAKEANVSIATVSKVINNTGRIGEKTKRKVLEVMKQLDYQPNMMASALMGKQTKTIGLLIPDLANPFFSELARSIEDRAHEFGYNLVICSTDYQTEKENKYLALLKRKSVDGFILASGFEDLNKVEELVKEDVPVAIVARDLPMFSINTVALDDFMGGYLAASHLIELGHQNIGVIARDVWSNRERLRGFKQALEESNLEFTREFEYINGISHVEPGKFMTAKYLKGKNPPTAIFACNDLLAIGAIQAVKEQGMRVPDDISVVGFDNTLIATIVEPPLTTVAQPIQHMGREVLDLIISMIKGEKKEKMRLTLLPSLVTRNSTAKNRNKDLKEKLENL</sequence>
<dbReference type="InterPro" id="IPR028082">
    <property type="entry name" value="Peripla_BP_I"/>
</dbReference>
<name>A0A366JZD0_CYTFI</name>
<keyword evidence="1" id="KW-0805">Transcription regulation</keyword>
<dbReference type="PROSITE" id="PS50932">
    <property type="entry name" value="HTH_LACI_2"/>
    <property type="match status" value="1"/>
</dbReference>
<gene>
    <name evidence="5" type="ORF">DFO70_10471</name>
</gene>
<protein>
    <submittedName>
        <fullName evidence="5">LacI family transcriptional regulator</fullName>
    </submittedName>
</protein>
<keyword evidence="2" id="KW-0238">DNA-binding</keyword>
<keyword evidence="6" id="KW-1185">Reference proteome</keyword>
<comment type="caution">
    <text evidence="5">The sequence shown here is derived from an EMBL/GenBank/DDBJ whole genome shotgun (WGS) entry which is preliminary data.</text>
</comment>
<dbReference type="InterPro" id="IPR000843">
    <property type="entry name" value="HTH_LacI"/>
</dbReference>
<accession>A0A366JZD0</accession>
<dbReference type="CDD" id="cd06267">
    <property type="entry name" value="PBP1_LacI_sugar_binding-like"/>
    <property type="match status" value="1"/>
</dbReference>
<dbReference type="Pfam" id="PF13377">
    <property type="entry name" value="Peripla_BP_3"/>
    <property type="match status" value="1"/>
</dbReference>
<dbReference type="PRINTS" id="PR00036">
    <property type="entry name" value="HTHLACI"/>
</dbReference>
<dbReference type="PANTHER" id="PTHR30146:SF147">
    <property type="entry name" value="HTH-TYPE TRANSCRIPTIONAL REGULATOR DEGA"/>
    <property type="match status" value="1"/>
</dbReference>
<evidence type="ECO:0000259" key="4">
    <source>
        <dbReference type="PROSITE" id="PS50932"/>
    </source>
</evidence>
<dbReference type="GO" id="GO:0003700">
    <property type="term" value="F:DNA-binding transcription factor activity"/>
    <property type="evidence" value="ECO:0007669"/>
    <property type="project" value="TreeGrafter"/>
</dbReference>
<dbReference type="InterPro" id="IPR046335">
    <property type="entry name" value="LacI/GalR-like_sensor"/>
</dbReference>
<dbReference type="Proteomes" id="UP000252731">
    <property type="component" value="Unassembled WGS sequence"/>
</dbReference>
<keyword evidence="3" id="KW-0804">Transcription</keyword>
<dbReference type="CDD" id="cd01392">
    <property type="entry name" value="HTH_LacI"/>
    <property type="match status" value="1"/>
</dbReference>
<dbReference type="Gene3D" id="3.40.50.2300">
    <property type="match status" value="2"/>
</dbReference>
<dbReference type="SMART" id="SM00354">
    <property type="entry name" value="HTH_LACI"/>
    <property type="match status" value="1"/>
</dbReference>
<dbReference type="OrthoDB" id="9796186at2"/>